<reference evidence="11" key="1">
    <citation type="journal article" date="2019" name="Int. J. Syst. Evol. Microbiol.">
        <title>The Global Catalogue of Microorganisms (GCM) 10K type strain sequencing project: providing services to taxonomists for standard genome sequencing and annotation.</title>
        <authorList>
            <consortium name="The Broad Institute Genomics Platform"/>
            <consortium name="The Broad Institute Genome Sequencing Center for Infectious Disease"/>
            <person name="Wu L."/>
            <person name="Ma J."/>
        </authorList>
    </citation>
    <scope>NUCLEOTIDE SEQUENCE [LARGE SCALE GENOMIC DNA]</scope>
    <source>
        <strain evidence="11">JCM 17250</strain>
    </source>
</reference>
<dbReference type="RefSeq" id="WP_344912677.1">
    <property type="nucleotide sequence ID" value="NZ_BAABDL010000107.1"/>
</dbReference>
<dbReference type="Gene3D" id="2.60.40.740">
    <property type="match status" value="2"/>
</dbReference>
<dbReference type="InterPro" id="IPR019931">
    <property type="entry name" value="LPXTG_anchor"/>
</dbReference>
<dbReference type="SUPFAM" id="SSF49401">
    <property type="entry name" value="Bacterial adhesins"/>
    <property type="match status" value="1"/>
</dbReference>
<comment type="subcellular location">
    <subcellularLocation>
        <location evidence="1">Secreted</location>
        <location evidence="1">Cell wall</location>
        <topology evidence="1">Peptidoglycan-anchor</topology>
    </subcellularLocation>
</comment>
<evidence type="ECO:0000259" key="9">
    <source>
        <dbReference type="Pfam" id="PF17802"/>
    </source>
</evidence>
<dbReference type="Pfam" id="PF17802">
    <property type="entry name" value="SpaA"/>
    <property type="match status" value="2"/>
</dbReference>
<evidence type="ECO:0000313" key="10">
    <source>
        <dbReference type="EMBL" id="GAA4074483.1"/>
    </source>
</evidence>
<comment type="similarity">
    <text evidence="2">Belongs to the serine-aspartate repeat-containing protein (SDr) family.</text>
</comment>
<evidence type="ECO:0000256" key="3">
    <source>
        <dbReference type="ARBA" id="ARBA00022512"/>
    </source>
</evidence>
<dbReference type="InterPro" id="IPR047589">
    <property type="entry name" value="DUF11_rpt"/>
</dbReference>
<dbReference type="Proteomes" id="UP001501734">
    <property type="component" value="Unassembled WGS sequence"/>
</dbReference>
<evidence type="ECO:0000256" key="5">
    <source>
        <dbReference type="ARBA" id="ARBA00022729"/>
    </source>
</evidence>
<dbReference type="InterPro" id="IPR013783">
    <property type="entry name" value="Ig-like_fold"/>
</dbReference>
<dbReference type="PANTHER" id="PTHR36108:SF13">
    <property type="entry name" value="COLOSSIN-B-RELATED"/>
    <property type="match status" value="1"/>
</dbReference>
<feature type="domain" description="SpaA-like prealbumin fold" evidence="9">
    <location>
        <begin position="477"/>
        <end position="562"/>
    </location>
</feature>
<dbReference type="NCBIfam" id="TIGR04226">
    <property type="entry name" value="RrgB_K2N_iso_D2"/>
    <property type="match status" value="2"/>
</dbReference>
<evidence type="ECO:0000256" key="4">
    <source>
        <dbReference type="ARBA" id="ARBA00022525"/>
    </source>
</evidence>
<evidence type="ECO:0000259" key="8">
    <source>
        <dbReference type="Pfam" id="PF00746"/>
    </source>
</evidence>
<dbReference type="Pfam" id="PF00746">
    <property type="entry name" value="Gram_pos_anchor"/>
    <property type="match status" value="1"/>
</dbReference>
<evidence type="ECO:0000256" key="7">
    <source>
        <dbReference type="SAM" id="Phobius"/>
    </source>
</evidence>
<sequence length="859" mass="95871">MRRIKRGKYLLLLISIVFIVYSGSNISSSKVAHADGIVYEDFYNFNQLPESDVVLTDTFELITANRGSSWGVNHGPSLDPNRSDVVVITQNEQWQFGGLWYKNPIDMEKDFSMLMYVNLGDKWDNGNYDGTRGADGITFTIQGHTNTSGVPLGSTLGANGAGLGAYSKDSDDNDPFDAYRSNFIRNALVLEFDTFYNNHELNTNDNGTPNFGNGGANGDKFYGHIDLTRTPAWLGADQGPFYKQHAISEPYFRSPSNLQDATNQDLTDRRWRKVEVSWDSSTHRLTYDIAGYSPIVYQFSGSQDVIDTFGGTLVYWGFTGSTGDSYNLQQVGIFEVPDQSESSIEKLARNITKDGESTEFSEEAIMKLGDTIEYQVTVNYPTEDNTQEIVAAIIEDELPAELNYVDGSLRVQLNGSDIDPTPEWNNGEIHLGNFSPGSTFVVTYQAVVTEEVIIDNIATFYSRYTSPISDTAQVYSGSINILKVDGTNQPLEGAEFTVEGPNNFSVRLPIDEESPSSTYKLDYLEPGEYIITETKAPDGYLPSIDPQTVVISKGTVDLEVTFINFKYPNVIKEQKNSFEDDDKYGDVSETLVGDFVDFRITSFLPEDFQEYKEFRILDELDSRLTYVEESAQIFANSSIELELTTDYTVHLINDLLVVELIATGIDKLSDTTELYLTFTTQVNETALENLTNIPNQSSIEFVNHSGQASSPESNETNTTPLTGRVDILKIFKNDLLEEIPLSDAVFRLQVKSGDTWINFGEEKISNQDGVLLWEELPKGEYRIIEIEAPEGFLLLTNPIEFEITSENTTHAHSYVVENIPQEELPQTGGIGTVVFTVTGVILMMSAGFSSLITRIKKIR</sequence>
<dbReference type="InterPro" id="IPR056573">
    <property type="entry name" value="Lectin_L-type_dom"/>
</dbReference>
<dbReference type="InterPro" id="IPR008966">
    <property type="entry name" value="Adhesion_dom_sf"/>
</dbReference>
<keyword evidence="7" id="KW-0472">Membrane</keyword>
<dbReference type="InterPro" id="IPR013320">
    <property type="entry name" value="ConA-like_dom_sf"/>
</dbReference>
<accession>A0ABP7VU55</accession>
<gene>
    <name evidence="10" type="ORF">GCM10022410_19510</name>
</gene>
<dbReference type="Gene3D" id="2.60.40.10">
    <property type="entry name" value="Immunoglobulins"/>
    <property type="match status" value="2"/>
</dbReference>
<keyword evidence="3" id="KW-0134">Cell wall</keyword>
<dbReference type="Pfam" id="PF18483">
    <property type="entry name" value="Lectin_L-type_dom"/>
    <property type="match status" value="1"/>
</dbReference>
<feature type="domain" description="Gram-positive cocci surface proteins LPxTG" evidence="8">
    <location>
        <begin position="821"/>
        <end position="848"/>
    </location>
</feature>
<dbReference type="CDD" id="cd01951">
    <property type="entry name" value="lectin_L-type"/>
    <property type="match status" value="1"/>
</dbReference>
<dbReference type="SUPFAM" id="SSF49899">
    <property type="entry name" value="Concanavalin A-like lectins/glucanases"/>
    <property type="match status" value="1"/>
</dbReference>
<comment type="caution">
    <text evidence="10">The sequence shown here is derived from an EMBL/GenBank/DDBJ whole genome shotgun (WGS) entry which is preliminary data.</text>
</comment>
<name>A0ABP7VU55_9BACI</name>
<dbReference type="PANTHER" id="PTHR36108">
    <property type="entry name" value="COLOSSIN-B-RELATED"/>
    <property type="match status" value="1"/>
</dbReference>
<evidence type="ECO:0000256" key="6">
    <source>
        <dbReference type="ARBA" id="ARBA00023088"/>
    </source>
</evidence>
<proteinExistence type="inferred from homology"/>
<dbReference type="InterPro" id="IPR026466">
    <property type="entry name" value="Fim_isopep_form_D2_dom"/>
</dbReference>
<dbReference type="NCBIfam" id="TIGR01167">
    <property type="entry name" value="LPXTG_anchor"/>
    <property type="match status" value="1"/>
</dbReference>
<keyword evidence="5" id="KW-0732">Signal</keyword>
<keyword evidence="6" id="KW-0572">Peptidoglycan-anchor</keyword>
<dbReference type="InterPro" id="IPR041033">
    <property type="entry name" value="SpaA_PFL_dom_1"/>
</dbReference>
<organism evidence="10 11">
    <name type="scientific">Amphibacillus indicireducens</name>
    <dbReference type="NCBI Taxonomy" id="1076330"/>
    <lineage>
        <taxon>Bacteria</taxon>
        <taxon>Bacillati</taxon>
        <taxon>Bacillota</taxon>
        <taxon>Bacilli</taxon>
        <taxon>Bacillales</taxon>
        <taxon>Bacillaceae</taxon>
        <taxon>Amphibacillus</taxon>
    </lineage>
</organism>
<keyword evidence="7" id="KW-1133">Transmembrane helix</keyword>
<feature type="domain" description="SpaA-like prealbumin fold" evidence="9">
    <location>
        <begin position="728"/>
        <end position="809"/>
    </location>
</feature>
<keyword evidence="7" id="KW-0812">Transmembrane</keyword>
<keyword evidence="11" id="KW-1185">Reference proteome</keyword>
<evidence type="ECO:0000256" key="1">
    <source>
        <dbReference type="ARBA" id="ARBA00004168"/>
    </source>
</evidence>
<protein>
    <recommendedName>
        <fullName evidence="12">Isopeptide-forming domain-containing fimbrial protein</fullName>
    </recommendedName>
</protein>
<evidence type="ECO:0000256" key="2">
    <source>
        <dbReference type="ARBA" id="ARBA00007257"/>
    </source>
</evidence>
<evidence type="ECO:0008006" key="12">
    <source>
        <dbReference type="Google" id="ProtNLM"/>
    </source>
</evidence>
<dbReference type="Gene3D" id="2.60.120.200">
    <property type="match status" value="1"/>
</dbReference>
<dbReference type="EMBL" id="BAABDL010000107">
    <property type="protein sequence ID" value="GAA4074483.1"/>
    <property type="molecule type" value="Genomic_DNA"/>
</dbReference>
<feature type="transmembrane region" description="Helical" evidence="7">
    <location>
        <begin position="830"/>
        <end position="852"/>
    </location>
</feature>
<evidence type="ECO:0000313" key="11">
    <source>
        <dbReference type="Proteomes" id="UP001501734"/>
    </source>
</evidence>
<dbReference type="NCBIfam" id="TIGR01451">
    <property type="entry name" value="B_ant_repeat"/>
    <property type="match status" value="1"/>
</dbReference>
<keyword evidence="4" id="KW-0964">Secreted</keyword>